<dbReference type="InterPro" id="IPR017452">
    <property type="entry name" value="GPCR_Rhodpsn_7TM"/>
</dbReference>
<evidence type="ECO:0000256" key="3">
    <source>
        <dbReference type="ARBA" id="ARBA00022989"/>
    </source>
</evidence>
<feature type="transmembrane region" description="Helical" evidence="5">
    <location>
        <begin position="63"/>
        <end position="86"/>
    </location>
</feature>
<dbReference type="PANTHER" id="PTHR46641:SF16">
    <property type="entry name" value="G-PROTEIN COUPLED RECEPTORS FAMILY 1 PROFILE DOMAIN-CONTAINING PROTEIN"/>
    <property type="match status" value="1"/>
</dbReference>
<proteinExistence type="predicted"/>
<dbReference type="Proteomes" id="UP000887572">
    <property type="component" value="Unplaced"/>
</dbReference>
<dbReference type="InterPro" id="IPR000276">
    <property type="entry name" value="GPCR_Rhodpsn"/>
</dbReference>
<evidence type="ECO:0000256" key="2">
    <source>
        <dbReference type="ARBA" id="ARBA00022692"/>
    </source>
</evidence>
<feature type="domain" description="G-protein coupled receptors family 1 profile" evidence="6">
    <location>
        <begin position="42"/>
        <end position="317"/>
    </location>
</feature>
<feature type="transmembrane region" description="Helical" evidence="5">
    <location>
        <begin position="304"/>
        <end position="324"/>
    </location>
</feature>
<keyword evidence="4 5" id="KW-0472">Membrane</keyword>
<dbReference type="Gene3D" id="1.20.1070.10">
    <property type="entry name" value="Rhodopsin 7-helix transmembrane proteins"/>
    <property type="match status" value="1"/>
</dbReference>
<evidence type="ECO:0000256" key="1">
    <source>
        <dbReference type="ARBA" id="ARBA00004370"/>
    </source>
</evidence>
<reference evidence="8 9" key="1">
    <citation type="submission" date="2022-11" db="UniProtKB">
        <authorList>
            <consortium name="WormBaseParasite"/>
        </authorList>
    </citation>
    <scope>IDENTIFICATION</scope>
</reference>
<evidence type="ECO:0000313" key="9">
    <source>
        <dbReference type="WBParaSite" id="Gr19_v10_g6879.t1"/>
    </source>
</evidence>
<dbReference type="PANTHER" id="PTHR46641">
    <property type="entry name" value="FMRFAMIDE RECEPTOR-RELATED"/>
    <property type="match status" value="1"/>
</dbReference>
<dbReference type="WBParaSite" id="Gr19_v10_g6879.t1">
    <property type="protein sequence ID" value="Gr19_v10_g6879.t1"/>
    <property type="gene ID" value="Gr19_v10_g6879"/>
</dbReference>
<dbReference type="AlphaFoldDB" id="A0A914I2F9"/>
<evidence type="ECO:0000259" key="6">
    <source>
        <dbReference type="PROSITE" id="PS50262"/>
    </source>
</evidence>
<protein>
    <submittedName>
        <fullName evidence="8 9">G-protein coupled receptors family 1 profile domain-containing protein</fullName>
    </submittedName>
</protein>
<feature type="transmembrane region" description="Helical" evidence="5">
    <location>
        <begin position="25"/>
        <end position="51"/>
    </location>
</feature>
<evidence type="ECO:0000256" key="4">
    <source>
        <dbReference type="ARBA" id="ARBA00023136"/>
    </source>
</evidence>
<organism evidence="7 9">
    <name type="scientific">Globodera rostochiensis</name>
    <name type="common">Golden nematode worm</name>
    <name type="synonym">Heterodera rostochiensis</name>
    <dbReference type="NCBI Taxonomy" id="31243"/>
    <lineage>
        <taxon>Eukaryota</taxon>
        <taxon>Metazoa</taxon>
        <taxon>Ecdysozoa</taxon>
        <taxon>Nematoda</taxon>
        <taxon>Chromadorea</taxon>
        <taxon>Rhabditida</taxon>
        <taxon>Tylenchina</taxon>
        <taxon>Tylenchomorpha</taxon>
        <taxon>Tylenchoidea</taxon>
        <taxon>Heteroderidae</taxon>
        <taxon>Heteroderinae</taxon>
        <taxon>Globodera</taxon>
    </lineage>
</organism>
<evidence type="ECO:0000256" key="5">
    <source>
        <dbReference type="SAM" id="Phobius"/>
    </source>
</evidence>
<dbReference type="PROSITE" id="PS00237">
    <property type="entry name" value="G_PROTEIN_RECEP_F1_1"/>
    <property type="match status" value="1"/>
</dbReference>
<evidence type="ECO:0000313" key="8">
    <source>
        <dbReference type="WBParaSite" id="Gr19_v10_g10938.t1"/>
    </source>
</evidence>
<dbReference type="InterPro" id="IPR052954">
    <property type="entry name" value="GPCR-Ligand_Int"/>
</dbReference>
<keyword evidence="7" id="KW-1185">Reference proteome</keyword>
<accession>A0A914I2F9</accession>
<dbReference type="SUPFAM" id="SSF81321">
    <property type="entry name" value="Family A G protein-coupled receptor-like"/>
    <property type="match status" value="1"/>
</dbReference>
<feature type="transmembrane region" description="Helical" evidence="5">
    <location>
        <begin position="162"/>
        <end position="180"/>
    </location>
</feature>
<comment type="subcellular location">
    <subcellularLocation>
        <location evidence="1">Membrane</location>
    </subcellularLocation>
</comment>
<sequence length="346" mass="39812">MRFLNPAALVNFEMMGTSELISCFLLLYVQPLLCIVGILFNSACLGIFVMVWNNRQYYRKTALIFYLGAVSVCSIAQLLLSFPVIVMPGVEQFIDDVKYPEEARVINDFNVRAVKMFYPLLMAANYVSIWLLVLVCAHRFHSICHPNSIWKGRLQFVRHSKLCIFIAIFAAIAVNAIRWFEMEKIGSKSLENGQLIDSELRLSLLYNIIQEGLLYGLAVYTVPMCLLVWLNYNTMRIITESSERRQQFQSRMPAEHRTALMTICVFCAFALCTTMAISLRLVIIVVGNMFEYAEFAWLPDVSNLLMNINTIVMPIVFFIFTRGFRDLFFALHHRPTNTNALFKLPK</sequence>
<dbReference type="PROSITE" id="PS50262">
    <property type="entry name" value="G_PROTEIN_RECEP_F1_2"/>
    <property type="match status" value="1"/>
</dbReference>
<feature type="transmembrane region" description="Helical" evidence="5">
    <location>
        <begin position="212"/>
        <end position="232"/>
    </location>
</feature>
<keyword evidence="2 5" id="KW-0812">Transmembrane</keyword>
<dbReference type="WBParaSite" id="Gr19_v10_g10938.t1">
    <property type="protein sequence ID" value="Gr19_v10_g10938.t1"/>
    <property type="gene ID" value="Gr19_v10_g10938"/>
</dbReference>
<dbReference type="GO" id="GO:0016020">
    <property type="term" value="C:membrane"/>
    <property type="evidence" value="ECO:0007669"/>
    <property type="project" value="UniProtKB-SubCell"/>
</dbReference>
<evidence type="ECO:0000313" key="7">
    <source>
        <dbReference type="Proteomes" id="UP000887572"/>
    </source>
</evidence>
<keyword evidence="3 5" id="KW-1133">Transmembrane helix</keyword>
<name>A0A914I2F9_GLORO</name>
<feature type="transmembrane region" description="Helical" evidence="5">
    <location>
        <begin position="259"/>
        <end position="284"/>
    </location>
</feature>
<dbReference type="GO" id="GO:0004930">
    <property type="term" value="F:G protein-coupled receptor activity"/>
    <property type="evidence" value="ECO:0007669"/>
    <property type="project" value="InterPro"/>
</dbReference>
<feature type="transmembrane region" description="Helical" evidence="5">
    <location>
        <begin position="117"/>
        <end position="141"/>
    </location>
</feature>